<dbReference type="AlphaFoldDB" id="A0A0B6Z3W8"/>
<sequence>TATLSNISGNNNIAGNENNLNLTFSGGNVTITSAADCGTSVGLHGSTHPIIMEAASLANHHQHQRRQHHQSQQQQNIQDITRSNGRVLLHSNQMSSIGTTDAQ</sequence>
<feature type="region of interest" description="Disordered" evidence="1">
    <location>
        <begin position="58"/>
        <end position="103"/>
    </location>
</feature>
<feature type="non-terminal residue" evidence="2">
    <location>
        <position position="103"/>
    </location>
</feature>
<feature type="compositionally biased region" description="Basic residues" evidence="1">
    <location>
        <begin position="60"/>
        <end position="69"/>
    </location>
</feature>
<evidence type="ECO:0000256" key="1">
    <source>
        <dbReference type="SAM" id="MobiDB-lite"/>
    </source>
</evidence>
<proteinExistence type="predicted"/>
<gene>
    <name evidence="2" type="primary">ORF47692</name>
</gene>
<reference evidence="2" key="1">
    <citation type="submission" date="2014-12" db="EMBL/GenBank/DDBJ databases">
        <title>Insight into the proteome of Arion vulgaris.</title>
        <authorList>
            <person name="Aradska J."/>
            <person name="Bulat T."/>
            <person name="Smidak R."/>
            <person name="Sarate P."/>
            <person name="Gangsoo J."/>
            <person name="Sialana F."/>
            <person name="Bilban M."/>
            <person name="Lubec G."/>
        </authorList>
    </citation>
    <scope>NUCLEOTIDE SEQUENCE</scope>
    <source>
        <tissue evidence="2">Skin</tissue>
    </source>
</reference>
<name>A0A0B6Z3W8_9EUPU</name>
<accession>A0A0B6Z3W8</accession>
<feature type="compositionally biased region" description="Polar residues" evidence="1">
    <location>
        <begin position="76"/>
        <end position="103"/>
    </location>
</feature>
<dbReference type="EMBL" id="HACG01016388">
    <property type="protein sequence ID" value="CEK63253.1"/>
    <property type="molecule type" value="Transcribed_RNA"/>
</dbReference>
<feature type="non-terminal residue" evidence="2">
    <location>
        <position position="1"/>
    </location>
</feature>
<organism evidence="2">
    <name type="scientific">Arion vulgaris</name>
    <dbReference type="NCBI Taxonomy" id="1028688"/>
    <lineage>
        <taxon>Eukaryota</taxon>
        <taxon>Metazoa</taxon>
        <taxon>Spiralia</taxon>
        <taxon>Lophotrochozoa</taxon>
        <taxon>Mollusca</taxon>
        <taxon>Gastropoda</taxon>
        <taxon>Heterobranchia</taxon>
        <taxon>Euthyneura</taxon>
        <taxon>Panpulmonata</taxon>
        <taxon>Eupulmonata</taxon>
        <taxon>Stylommatophora</taxon>
        <taxon>Helicina</taxon>
        <taxon>Arionoidea</taxon>
        <taxon>Arionidae</taxon>
        <taxon>Arion</taxon>
    </lineage>
</organism>
<protein>
    <submittedName>
        <fullName evidence="2">Uncharacterized protein</fullName>
    </submittedName>
</protein>
<evidence type="ECO:0000313" key="2">
    <source>
        <dbReference type="EMBL" id="CEK63253.1"/>
    </source>
</evidence>